<dbReference type="CDD" id="cd00616">
    <property type="entry name" value="AHBA_syn"/>
    <property type="match status" value="1"/>
</dbReference>
<dbReference type="PANTHER" id="PTHR30244">
    <property type="entry name" value="TRANSAMINASE"/>
    <property type="match status" value="1"/>
</dbReference>
<dbReference type="Gene3D" id="3.40.640.10">
    <property type="entry name" value="Type I PLP-dependent aspartate aminotransferase-like (Major domain)"/>
    <property type="match status" value="1"/>
</dbReference>
<feature type="non-terminal residue" evidence="1">
    <location>
        <position position="397"/>
    </location>
</feature>
<dbReference type="GO" id="GO:0030170">
    <property type="term" value="F:pyridoxal phosphate binding"/>
    <property type="evidence" value="ECO:0007669"/>
    <property type="project" value="TreeGrafter"/>
</dbReference>
<dbReference type="PANTHER" id="PTHR30244:SF34">
    <property type="entry name" value="DTDP-4-AMINO-4,6-DIDEOXYGALACTOSE TRANSAMINASE"/>
    <property type="match status" value="1"/>
</dbReference>
<name>A0A0F9LHF5_9ZZZZ</name>
<dbReference type="GO" id="GO:0000271">
    <property type="term" value="P:polysaccharide biosynthetic process"/>
    <property type="evidence" value="ECO:0007669"/>
    <property type="project" value="TreeGrafter"/>
</dbReference>
<dbReference type="PIRSF" id="PIRSF000390">
    <property type="entry name" value="PLP_StrS"/>
    <property type="match status" value="1"/>
</dbReference>
<dbReference type="GO" id="GO:0008483">
    <property type="term" value="F:transaminase activity"/>
    <property type="evidence" value="ECO:0007669"/>
    <property type="project" value="TreeGrafter"/>
</dbReference>
<dbReference type="SUPFAM" id="SSF53383">
    <property type="entry name" value="PLP-dependent transferases"/>
    <property type="match status" value="1"/>
</dbReference>
<dbReference type="EMBL" id="LAZR01012420">
    <property type="protein sequence ID" value="KKM26925.1"/>
    <property type="molecule type" value="Genomic_DNA"/>
</dbReference>
<gene>
    <name evidence="1" type="ORF">LCGC14_1579920</name>
</gene>
<reference evidence="1" key="1">
    <citation type="journal article" date="2015" name="Nature">
        <title>Complex archaea that bridge the gap between prokaryotes and eukaryotes.</title>
        <authorList>
            <person name="Spang A."/>
            <person name="Saw J.H."/>
            <person name="Jorgensen S.L."/>
            <person name="Zaremba-Niedzwiedzka K."/>
            <person name="Martijn J."/>
            <person name="Lind A.E."/>
            <person name="van Eijk R."/>
            <person name="Schleper C."/>
            <person name="Guy L."/>
            <person name="Ettema T.J."/>
        </authorList>
    </citation>
    <scope>NUCLEOTIDE SEQUENCE</scope>
</reference>
<dbReference type="InterPro" id="IPR015424">
    <property type="entry name" value="PyrdxlP-dep_Trfase"/>
</dbReference>
<dbReference type="InterPro" id="IPR015422">
    <property type="entry name" value="PyrdxlP-dep_Trfase_small"/>
</dbReference>
<organism evidence="1">
    <name type="scientific">marine sediment metagenome</name>
    <dbReference type="NCBI Taxonomy" id="412755"/>
    <lineage>
        <taxon>unclassified sequences</taxon>
        <taxon>metagenomes</taxon>
        <taxon>ecological metagenomes</taxon>
    </lineage>
</organism>
<dbReference type="Gene3D" id="3.90.1150.10">
    <property type="entry name" value="Aspartate Aminotransferase, domain 1"/>
    <property type="match status" value="1"/>
</dbReference>
<sequence>MAQEIIRAAREAADPPVLTKVKLHEPTFGEDEIQAVVDVLRSTMVTSGDKVREFESYFGPNAVMCNSGSSANLLAIAALCNPLTDKRLHPGDEVIVSALSWSTTVWPLVQHGLIPVIVDIDPDTLNIDVNQVHRAIGPRTRAVMPVHVYGNPCDMSALMIICSDNELDLIEDCCEALGAEYDKKLVGSFGDFATFSFYFSHHITTLEGGLVIAAQSGMAENIRILRGHGWIRDLNSEHSGYCEDHPDIDPKFLFVNMGYNLRCTEVQAAIGLVQLKKIHTFIEARRKAAYLLSIVFGRYLGWLRSQVEIPGSRSSWFGYPVVVRKEAPFSSRELRDWFESKGIETRSIICGNIARQPGMRLFPHRVVGSLTEADMVMECGFSIGCHQDMGEAECHYV</sequence>
<evidence type="ECO:0000313" key="1">
    <source>
        <dbReference type="EMBL" id="KKM26925.1"/>
    </source>
</evidence>
<dbReference type="AlphaFoldDB" id="A0A0F9LHF5"/>
<dbReference type="Pfam" id="PF01041">
    <property type="entry name" value="DegT_DnrJ_EryC1"/>
    <property type="match status" value="1"/>
</dbReference>
<dbReference type="InterPro" id="IPR015421">
    <property type="entry name" value="PyrdxlP-dep_Trfase_major"/>
</dbReference>
<protein>
    <recommendedName>
        <fullName evidence="2">DegT/DnrJ/EryC1/StrS family aminotransferase</fullName>
    </recommendedName>
</protein>
<comment type="caution">
    <text evidence="1">The sequence shown here is derived from an EMBL/GenBank/DDBJ whole genome shotgun (WGS) entry which is preliminary data.</text>
</comment>
<proteinExistence type="predicted"/>
<accession>A0A0F9LHF5</accession>
<evidence type="ECO:0008006" key="2">
    <source>
        <dbReference type="Google" id="ProtNLM"/>
    </source>
</evidence>
<dbReference type="InterPro" id="IPR000653">
    <property type="entry name" value="DegT/StrS_aminotransferase"/>
</dbReference>